<evidence type="ECO:0000256" key="2">
    <source>
        <dbReference type="ARBA" id="ARBA00010136"/>
    </source>
</evidence>
<evidence type="ECO:0000256" key="4">
    <source>
        <dbReference type="ARBA" id="ARBA00022670"/>
    </source>
</evidence>
<evidence type="ECO:0000256" key="12">
    <source>
        <dbReference type="ARBA" id="ARBA00023136"/>
    </source>
</evidence>
<evidence type="ECO:0000256" key="7">
    <source>
        <dbReference type="ARBA" id="ARBA00022801"/>
    </source>
</evidence>
<keyword evidence="3 16" id="KW-0031">Aminopeptidase</keyword>
<keyword evidence="13" id="KW-0325">Glycoprotein</keyword>
<dbReference type="Gene3D" id="1.10.390.10">
    <property type="entry name" value="Neutral Protease Domain 2"/>
    <property type="match status" value="1"/>
</dbReference>
<evidence type="ECO:0000256" key="13">
    <source>
        <dbReference type="ARBA" id="ARBA00023180"/>
    </source>
</evidence>
<dbReference type="GO" id="GO:0004177">
    <property type="term" value="F:aminopeptidase activity"/>
    <property type="evidence" value="ECO:0007669"/>
    <property type="project" value="UniProtKB-KW"/>
</dbReference>
<evidence type="ECO:0000256" key="14">
    <source>
        <dbReference type="PIRSR" id="PIRSR634016-3"/>
    </source>
</evidence>
<evidence type="ECO:0000313" key="21">
    <source>
        <dbReference type="Ensembl" id="ENSACAP00000024404.1"/>
    </source>
</evidence>
<dbReference type="Gene3D" id="2.60.40.1910">
    <property type="match status" value="1"/>
</dbReference>
<sequence length="902" mass="99942">MAKGFFISKTLGIVGIVLGVAAVATIIALSVVYSEEKQKNASLSSVATTTRPTVTTTTPTTSSPSYPWNELRLPDTLEPINYTVTLRPFLTPDDRGLYVFQGNSTVRFVCLKPTDLILIHSKKLNYTDQAGFLVSLSGVDGATVPAIVATRTQEDTEYLVVQLAGNLQEGQSYEMLTIFTGELADDLAGFYRSEYQEDGKARVVATTQMQAADARKAFPCFDEPAKKATFSVVLIHPSDHVALSNMPVSGKEAMGGGGGQDPNVGVGSTPLSPPLISALMAHFERIVIVLNCCRKSSAWNSLPGAVVEAPSLEAFKQRLDGHLSGWFGNLVTLRWWNDLWLNEGFASYVEYLGANAAEPTWNIKDLMVSNEVYRVMAIDALVSSHPLSFNESEINSPAQISEVFDAIAYSKGASVLRMLSEFLTEDRFKKGLQSYLHTYAYGNTVYSNLWEHLQKVGDGFSSSLPGSIQAIMDTWTLQMGFPVLTVDTATGQVTQQHFLLGNSSVQRPSPFGYTWIVPSDTTRLESGENLYLTFVLLLSAANVPDFTATGTPNKWLLLNLNVTGYFRVNYDQGNWDRLMEQLSNNHTGIPVLNRAQLIDDAFNLARAGQVSTILALDTTRYLANETDYLPWDAALSNLGYFRLMFDRSDVYGPMRKYIQKQITPLFNHFKDVTSNWTTIPSSLMDQYNEISAISTACSYAIPECQELATGLFNAWRENPAANPIAPNLRSSIYCSAIRTGDEAAWDFAWQMFRNATVVSEADKLRSALACSQETWILQRYLQYTLSDQIRRQDATSTITSIASNVVGQTLVWDFVRANWKTLFEQYGGGSFSFSSLIQGVTQRFASEFELQQLEQFKADNAEVGFGSGTRALEQALEKTKANIAWVAENREPIRKWFEEATQ</sequence>
<evidence type="ECO:0000256" key="16">
    <source>
        <dbReference type="RuleBase" id="RU364040"/>
    </source>
</evidence>
<dbReference type="InterPro" id="IPR024571">
    <property type="entry name" value="ERAP1-like_C_dom"/>
</dbReference>
<keyword evidence="4 16" id="KW-0645">Protease</keyword>
<keyword evidence="11 16" id="KW-0482">Metalloprotease</keyword>
<evidence type="ECO:0000256" key="5">
    <source>
        <dbReference type="ARBA" id="ARBA00022692"/>
    </source>
</evidence>
<reference evidence="21" key="2">
    <citation type="submission" date="2025-08" db="UniProtKB">
        <authorList>
            <consortium name="Ensembl"/>
        </authorList>
    </citation>
    <scope>IDENTIFICATION</scope>
</reference>
<evidence type="ECO:0000256" key="1">
    <source>
        <dbReference type="ARBA" id="ARBA00004606"/>
    </source>
</evidence>
<evidence type="ECO:0000256" key="11">
    <source>
        <dbReference type="ARBA" id="ARBA00023049"/>
    </source>
</evidence>
<dbReference type="Gene3D" id="1.25.50.20">
    <property type="match status" value="1"/>
</dbReference>
<evidence type="ECO:0000259" key="19">
    <source>
        <dbReference type="Pfam" id="PF11838"/>
    </source>
</evidence>
<evidence type="ECO:0000259" key="18">
    <source>
        <dbReference type="Pfam" id="PF01433"/>
    </source>
</evidence>
<dbReference type="Gene3D" id="2.60.40.1730">
    <property type="entry name" value="tricorn interacting facor f3 domain"/>
    <property type="match status" value="1"/>
</dbReference>
<feature type="domain" description="Peptidase M1 membrane alanine aminopeptidase" evidence="18">
    <location>
        <begin position="326"/>
        <end position="475"/>
    </location>
</feature>
<feature type="transmembrane region" description="Helical" evidence="16">
    <location>
        <begin position="12"/>
        <end position="33"/>
    </location>
</feature>
<evidence type="ECO:0000259" key="20">
    <source>
        <dbReference type="Pfam" id="PF17900"/>
    </source>
</evidence>
<keyword evidence="9" id="KW-0735">Signal-anchor</keyword>
<reference evidence="21" key="1">
    <citation type="submission" date="2009-12" db="EMBL/GenBank/DDBJ databases">
        <title>The Genome Sequence of Anolis carolinensis (Green Anole Lizard).</title>
        <authorList>
            <consortium name="The Genome Sequencing Platform"/>
            <person name="Di Palma F."/>
            <person name="Alfoldi J."/>
            <person name="Heiman D."/>
            <person name="Young S."/>
            <person name="Grabherr M."/>
            <person name="Johnson J."/>
            <person name="Lander E.S."/>
            <person name="Lindblad-Toh K."/>
        </authorList>
    </citation>
    <scope>NUCLEOTIDE SEQUENCE [LARGE SCALE GENOMIC DNA]</scope>
    <source>
        <strain evidence="21">JBL SC #1</strain>
    </source>
</reference>
<dbReference type="InterPro" id="IPR045357">
    <property type="entry name" value="Aminopeptidase_N-like_N"/>
</dbReference>
<proteinExistence type="inferred from homology"/>
<dbReference type="GO" id="GO:0008237">
    <property type="term" value="F:metallopeptidase activity"/>
    <property type="evidence" value="ECO:0007669"/>
    <property type="project" value="UniProtKB-KW"/>
</dbReference>
<reference evidence="21" key="3">
    <citation type="submission" date="2025-09" db="UniProtKB">
        <authorList>
            <consortium name="Ensembl"/>
        </authorList>
    </citation>
    <scope>IDENTIFICATION</scope>
</reference>
<dbReference type="InterPro" id="IPR014782">
    <property type="entry name" value="Peptidase_M1_dom"/>
</dbReference>
<comment type="subcellular location">
    <subcellularLocation>
        <location evidence="1">Membrane</location>
        <topology evidence="1">Single-pass type II membrane protein</topology>
    </subcellularLocation>
</comment>
<dbReference type="AlphaFoldDB" id="A0A803SN64"/>
<dbReference type="GO" id="GO:0016020">
    <property type="term" value="C:membrane"/>
    <property type="evidence" value="ECO:0007669"/>
    <property type="project" value="UniProtKB-SubCell"/>
</dbReference>
<evidence type="ECO:0000256" key="8">
    <source>
        <dbReference type="ARBA" id="ARBA00022833"/>
    </source>
</evidence>
<dbReference type="SUPFAM" id="SSF63737">
    <property type="entry name" value="Leukotriene A4 hydrolase N-terminal domain"/>
    <property type="match status" value="1"/>
</dbReference>
<dbReference type="InterPro" id="IPR050344">
    <property type="entry name" value="Peptidase_M1_aminopeptidases"/>
</dbReference>
<comment type="cofactor">
    <cofactor evidence="14 16">
        <name>Zn(2+)</name>
        <dbReference type="ChEBI" id="CHEBI:29105"/>
    </cofactor>
    <text evidence="14 16">Binds 1 zinc ion per subunit.</text>
</comment>
<evidence type="ECO:0000313" key="22">
    <source>
        <dbReference type="Proteomes" id="UP000001646"/>
    </source>
</evidence>
<keyword evidence="10 16" id="KW-1133">Transmembrane helix</keyword>
<keyword evidence="7 16" id="KW-0378">Hydrolase</keyword>
<feature type="domain" description="ERAP1-like C-terminal" evidence="19">
    <location>
        <begin position="555"/>
        <end position="880"/>
    </location>
</feature>
<evidence type="ECO:0000256" key="17">
    <source>
        <dbReference type="SAM" id="MobiDB-lite"/>
    </source>
</evidence>
<dbReference type="Ensembl" id="ENSACAT00000038078.1">
    <property type="protein sequence ID" value="ENSACAP00000024404.1"/>
    <property type="gene ID" value="ENSACAG00000000512.4"/>
</dbReference>
<dbReference type="Pfam" id="PF01433">
    <property type="entry name" value="Peptidase_M1"/>
    <property type="match status" value="1"/>
</dbReference>
<dbReference type="SUPFAM" id="SSF55486">
    <property type="entry name" value="Metalloproteases ('zincins'), catalytic domain"/>
    <property type="match status" value="1"/>
</dbReference>
<evidence type="ECO:0000256" key="9">
    <source>
        <dbReference type="ARBA" id="ARBA00022968"/>
    </source>
</evidence>
<dbReference type="PANTHER" id="PTHR11533:SF172">
    <property type="entry name" value="AMINOPEPTIDASE N"/>
    <property type="match status" value="1"/>
</dbReference>
<dbReference type="CDD" id="cd09601">
    <property type="entry name" value="M1_APN-Q_like"/>
    <property type="match status" value="1"/>
</dbReference>
<keyword evidence="6 14" id="KW-0479">Metal-binding</keyword>
<evidence type="ECO:0000256" key="3">
    <source>
        <dbReference type="ARBA" id="ARBA00022438"/>
    </source>
</evidence>
<protein>
    <recommendedName>
        <fullName evidence="16">Aminopeptidase</fullName>
        <ecNumber evidence="16">3.4.11.-</ecNumber>
    </recommendedName>
</protein>
<keyword evidence="5 16" id="KW-0812">Transmembrane</keyword>
<keyword evidence="12 16" id="KW-0472">Membrane</keyword>
<dbReference type="InterPro" id="IPR034016">
    <property type="entry name" value="M1_APN-typ"/>
</dbReference>
<dbReference type="EC" id="3.4.11.-" evidence="16"/>
<evidence type="ECO:0000256" key="10">
    <source>
        <dbReference type="ARBA" id="ARBA00022989"/>
    </source>
</evidence>
<organism evidence="21 22">
    <name type="scientific">Anolis carolinensis</name>
    <name type="common">Green anole</name>
    <name type="synonym">American chameleon</name>
    <dbReference type="NCBI Taxonomy" id="28377"/>
    <lineage>
        <taxon>Eukaryota</taxon>
        <taxon>Metazoa</taxon>
        <taxon>Chordata</taxon>
        <taxon>Craniata</taxon>
        <taxon>Vertebrata</taxon>
        <taxon>Euteleostomi</taxon>
        <taxon>Lepidosauria</taxon>
        <taxon>Squamata</taxon>
        <taxon>Bifurcata</taxon>
        <taxon>Unidentata</taxon>
        <taxon>Episquamata</taxon>
        <taxon>Toxicofera</taxon>
        <taxon>Iguania</taxon>
        <taxon>Dactyloidae</taxon>
        <taxon>Anolis</taxon>
    </lineage>
</organism>
<name>A0A803SN64_ANOCA</name>
<feature type="region of interest" description="Disordered" evidence="17">
    <location>
        <begin position="47"/>
        <end position="66"/>
    </location>
</feature>
<evidence type="ECO:0000256" key="15">
    <source>
        <dbReference type="PIRSR" id="PIRSR634016-4"/>
    </source>
</evidence>
<comment type="similarity">
    <text evidence="2 16">Belongs to the peptidase M1 family.</text>
</comment>
<feature type="compositionally biased region" description="Low complexity" evidence="17">
    <location>
        <begin position="47"/>
        <end position="65"/>
    </location>
</feature>
<dbReference type="Bgee" id="ENSACAG00000000512">
    <property type="expression patterns" value="Expressed in kidney and 11 other cell types or tissues"/>
</dbReference>
<evidence type="ECO:0000256" key="6">
    <source>
        <dbReference type="ARBA" id="ARBA00022723"/>
    </source>
</evidence>
<dbReference type="PANTHER" id="PTHR11533">
    <property type="entry name" value="PROTEASE M1 ZINC METALLOPROTEASE"/>
    <property type="match status" value="1"/>
</dbReference>
<dbReference type="GeneTree" id="ENSGT00940000154876"/>
<accession>A0A803SN64</accession>
<dbReference type="InterPro" id="IPR027268">
    <property type="entry name" value="Peptidase_M4/M1_CTD_sf"/>
</dbReference>
<feature type="domain" description="Aminopeptidase N-like N-terminal" evidence="20">
    <location>
        <begin position="79"/>
        <end position="252"/>
    </location>
</feature>
<dbReference type="GO" id="GO:0006508">
    <property type="term" value="P:proteolysis"/>
    <property type="evidence" value="ECO:0007669"/>
    <property type="project" value="UniProtKB-KW"/>
</dbReference>
<dbReference type="Pfam" id="PF11838">
    <property type="entry name" value="ERAP1_C"/>
    <property type="match status" value="1"/>
</dbReference>
<keyword evidence="22" id="KW-1185">Reference proteome</keyword>
<dbReference type="InterPro" id="IPR042097">
    <property type="entry name" value="Aminopeptidase_N-like_N_sf"/>
</dbReference>
<dbReference type="GO" id="GO:0008270">
    <property type="term" value="F:zinc ion binding"/>
    <property type="evidence" value="ECO:0007669"/>
    <property type="project" value="UniProtKB-UniRule"/>
</dbReference>
<dbReference type="FunFam" id="1.25.50.20:FF:000012">
    <property type="entry name" value="Aminopeptidase N"/>
    <property type="match status" value="1"/>
</dbReference>
<keyword evidence="8 14" id="KW-0862">Zinc</keyword>
<feature type="binding site" evidence="14">
    <location>
        <position position="343"/>
    </location>
    <ligand>
        <name>Zn(2+)</name>
        <dbReference type="ChEBI" id="CHEBI:29105"/>
        <note>catalytic</note>
    </ligand>
</feature>
<dbReference type="Pfam" id="PF17900">
    <property type="entry name" value="Peptidase_M1_N"/>
    <property type="match status" value="1"/>
</dbReference>
<dbReference type="Proteomes" id="UP000001646">
    <property type="component" value="Unplaced"/>
</dbReference>
<feature type="site" description="Transition state stabilizer" evidence="15">
    <location>
        <position position="409"/>
    </location>
</feature>
<dbReference type="FunFam" id="2.60.40.1730:FF:000001">
    <property type="entry name" value="Leucyl-cystinyl aminopeptidase"/>
    <property type="match status" value="1"/>
</dbReference>